<dbReference type="ExpressionAtlas" id="A0A1D6FWY7">
    <property type="expression patterns" value="baseline and differential"/>
</dbReference>
<dbReference type="PaxDb" id="4577-GRMZM5G829396_P02"/>
<protein>
    <submittedName>
        <fullName evidence="2">Uncharacterized protein</fullName>
    </submittedName>
</protein>
<dbReference type="eggNOG" id="ENOG502R76Z">
    <property type="taxonomic scope" value="Eukaryota"/>
</dbReference>
<feature type="compositionally biased region" description="Basic and acidic residues" evidence="1">
    <location>
        <begin position="179"/>
        <end position="188"/>
    </location>
</feature>
<feature type="compositionally biased region" description="Low complexity" evidence="1">
    <location>
        <begin position="196"/>
        <end position="207"/>
    </location>
</feature>
<reference evidence="2" key="1">
    <citation type="submission" date="2015-12" db="EMBL/GenBank/DDBJ databases">
        <title>Update maize B73 reference genome by single molecule sequencing technologies.</title>
        <authorList>
            <consortium name="Maize Genome Sequencing Project"/>
            <person name="Ware D."/>
        </authorList>
    </citation>
    <scope>NUCLEOTIDE SEQUENCE</scope>
    <source>
        <tissue evidence="2">Seedling</tissue>
    </source>
</reference>
<dbReference type="InterPro" id="IPR007789">
    <property type="entry name" value="DUF688"/>
</dbReference>
<feature type="compositionally biased region" description="Basic and acidic residues" evidence="1">
    <location>
        <begin position="92"/>
        <end position="103"/>
    </location>
</feature>
<evidence type="ECO:0000256" key="1">
    <source>
        <dbReference type="SAM" id="MobiDB-lite"/>
    </source>
</evidence>
<feature type="compositionally biased region" description="Low complexity" evidence="1">
    <location>
        <begin position="70"/>
        <end position="85"/>
    </location>
</feature>
<feature type="compositionally biased region" description="Pro residues" evidence="1">
    <location>
        <begin position="45"/>
        <end position="55"/>
    </location>
</feature>
<accession>A0A1D6FWY7</accession>
<sequence>MDADAPATATPSRKPASHSLPPPPALFAARARSRVADLGAGAAFPAPPPDTPPRRSPITVPFLWEEAPGKPKALPAAATPAAANAGSFTEVAGRRQDRGHADLPRPLPLKLPPRLQQAASSFAAADTPLSPKTVLQGGRRRPRWARRGASAFRRTPSAGGGLFSRNWSKPTAAASNKNGDGDHERDAAGPDAPWCSPASSSSSSSASTCFGVDGHGHGGRARPADGREVCSEEDDGSPRGSVRITRFRRNRSLPSMTTSNLWVLSSFNDSDPLINSRMKA</sequence>
<dbReference type="InParanoid" id="A0A1D6FWY7"/>
<feature type="region of interest" description="Disordered" evidence="1">
    <location>
        <begin position="1"/>
        <end position="26"/>
    </location>
</feature>
<dbReference type="PANTHER" id="PTHR34371">
    <property type="entry name" value="OS01G0551000 PROTEIN"/>
    <property type="match status" value="1"/>
</dbReference>
<feature type="compositionally biased region" description="Polar residues" evidence="1">
    <location>
        <begin position="165"/>
        <end position="178"/>
    </location>
</feature>
<gene>
    <name evidence="2" type="ORF">ZEAMMB73_Zm00001d011143</name>
</gene>
<proteinExistence type="predicted"/>
<organism evidence="2">
    <name type="scientific">Zea mays</name>
    <name type="common">Maize</name>
    <dbReference type="NCBI Taxonomy" id="4577"/>
    <lineage>
        <taxon>Eukaryota</taxon>
        <taxon>Viridiplantae</taxon>
        <taxon>Streptophyta</taxon>
        <taxon>Embryophyta</taxon>
        <taxon>Tracheophyta</taxon>
        <taxon>Spermatophyta</taxon>
        <taxon>Magnoliopsida</taxon>
        <taxon>Liliopsida</taxon>
        <taxon>Poales</taxon>
        <taxon>Poaceae</taxon>
        <taxon>PACMAD clade</taxon>
        <taxon>Panicoideae</taxon>
        <taxon>Andropogonodae</taxon>
        <taxon>Andropogoneae</taxon>
        <taxon>Tripsacinae</taxon>
        <taxon>Zea</taxon>
    </lineage>
</organism>
<dbReference type="AlphaFoldDB" id="A0A1D6FWY7"/>
<evidence type="ECO:0000313" key="2">
    <source>
        <dbReference type="EMBL" id="AQK95870.1"/>
    </source>
</evidence>
<dbReference type="Pfam" id="PF05097">
    <property type="entry name" value="DUF688"/>
    <property type="match status" value="1"/>
</dbReference>
<dbReference type="EMBL" id="CM000784">
    <property type="protein sequence ID" value="AQK95870.1"/>
    <property type="molecule type" value="Genomic_DNA"/>
</dbReference>
<feature type="region of interest" description="Disordered" evidence="1">
    <location>
        <begin position="38"/>
        <end position="58"/>
    </location>
</feature>
<name>A0A1D6FWY7_MAIZE</name>
<dbReference type="PANTHER" id="PTHR34371:SF6">
    <property type="entry name" value="MEMBRANE-ASSOCIATED KINASE REGULATOR 6"/>
    <property type="match status" value="1"/>
</dbReference>
<feature type="region of interest" description="Disordered" evidence="1">
    <location>
        <begin position="70"/>
        <end position="245"/>
    </location>
</feature>